<evidence type="ECO:0000313" key="2">
    <source>
        <dbReference type="EMBL" id="RNF25545.1"/>
    </source>
</evidence>
<organism evidence="2 3">
    <name type="scientific">Trypanosoma conorhini</name>
    <dbReference type="NCBI Taxonomy" id="83891"/>
    <lineage>
        <taxon>Eukaryota</taxon>
        <taxon>Discoba</taxon>
        <taxon>Euglenozoa</taxon>
        <taxon>Kinetoplastea</taxon>
        <taxon>Metakinetoplastina</taxon>
        <taxon>Trypanosomatida</taxon>
        <taxon>Trypanosomatidae</taxon>
        <taxon>Trypanosoma</taxon>
    </lineage>
</organism>
<feature type="compositionally biased region" description="Polar residues" evidence="1">
    <location>
        <begin position="401"/>
        <end position="417"/>
    </location>
</feature>
<dbReference type="GeneID" id="40315764"/>
<keyword evidence="3" id="KW-1185">Reference proteome</keyword>
<comment type="caution">
    <text evidence="2">The sequence shown here is derived from an EMBL/GenBank/DDBJ whole genome shotgun (WGS) entry which is preliminary data.</text>
</comment>
<gene>
    <name evidence="2" type="ORF">Tco025E_02153</name>
</gene>
<protein>
    <submittedName>
        <fullName evidence="2">Uncharacterized protein</fullName>
    </submittedName>
</protein>
<feature type="region of interest" description="Disordered" evidence="1">
    <location>
        <begin position="1"/>
        <end position="27"/>
    </location>
</feature>
<evidence type="ECO:0000256" key="1">
    <source>
        <dbReference type="SAM" id="MobiDB-lite"/>
    </source>
</evidence>
<reference evidence="2 3" key="1">
    <citation type="journal article" date="2018" name="BMC Genomics">
        <title>Genomic comparison of Trypanosoma conorhini and Trypanosoma rangeli to Trypanosoma cruzi strains of high and low virulence.</title>
        <authorList>
            <person name="Bradwell K.R."/>
            <person name="Koparde V.N."/>
            <person name="Matveyev A.V."/>
            <person name="Serrano M.G."/>
            <person name="Alves J.M."/>
            <person name="Parikh H."/>
            <person name="Huang B."/>
            <person name="Lee V."/>
            <person name="Espinosa-Alvarez O."/>
            <person name="Ortiz P.A."/>
            <person name="Costa-Martins A.G."/>
            <person name="Teixeira M.M."/>
            <person name="Buck G.A."/>
        </authorList>
    </citation>
    <scope>NUCLEOTIDE SEQUENCE [LARGE SCALE GENOMIC DNA]</scope>
    <source>
        <strain evidence="2 3">025E</strain>
    </source>
</reference>
<evidence type="ECO:0000313" key="3">
    <source>
        <dbReference type="Proteomes" id="UP000284403"/>
    </source>
</evidence>
<dbReference type="AlphaFoldDB" id="A0A3R7LIZ5"/>
<name>A0A3R7LIZ5_9TRYP</name>
<dbReference type="OrthoDB" id="240272at2759"/>
<feature type="compositionally biased region" description="Low complexity" evidence="1">
    <location>
        <begin position="1"/>
        <end position="22"/>
    </location>
</feature>
<sequence length="427" mass="47654">MVDGGEQTPLGGTQTLGTLGPQKSVSDSVPVKEFLASRIQDGFASSAYWGATGEVPPREPDDVAGKKPHAFEMEINKKLVPFPEERTSLPRTLDYTHVGFHLLKGDGSEVKPQLNAAQLRYLEASATLTAEGTGGGAKPRLMETTTTQNRTIGKGTFDPEVLDALSKGIEDMEASSKERDRLKSMPLECPVPDHYRPTSWDYCDMSGIDPSSYWVTQRDPNAPDGDGLVPVYKSRYNLVEKEGPVRRGETTKMIERGKNVDRSLLKDTMKDMNTKGLPEGYQPWSAQEWMSTTHDYHAPYDVAEAAATNRRSATSPLPRTYHTLTPAHEETVLSLSQRHMMRHKGNWGTEYSDAYMDRLQQAEVNKDYSKRSIFDIQYGIYTMHHSAHHPRDDTATGERYTPSQVVPGQHTSMSQQPLHARNALSRN</sequence>
<dbReference type="EMBL" id="MKKU01000084">
    <property type="protein sequence ID" value="RNF25545.1"/>
    <property type="molecule type" value="Genomic_DNA"/>
</dbReference>
<accession>A0A3R7LIZ5</accession>
<dbReference type="Proteomes" id="UP000284403">
    <property type="component" value="Unassembled WGS sequence"/>
</dbReference>
<feature type="region of interest" description="Disordered" evidence="1">
    <location>
        <begin position="387"/>
        <end position="427"/>
    </location>
</feature>
<proteinExistence type="predicted"/>
<dbReference type="RefSeq" id="XP_029230751.1">
    <property type="nucleotide sequence ID" value="XM_029369088.1"/>
</dbReference>